<dbReference type="PANTHER" id="PTHR47738:SF1">
    <property type="entry name" value="NITROGEN REGULATORY PROTEIN"/>
    <property type="match status" value="1"/>
</dbReference>
<keyword evidence="3" id="KW-1185">Reference proteome</keyword>
<keyword evidence="2" id="KW-0670">Pyruvate</keyword>
<dbReference type="PROSITE" id="PS51094">
    <property type="entry name" value="PTS_EIIA_TYPE_2"/>
    <property type="match status" value="1"/>
</dbReference>
<dbReference type="InterPro" id="IPR016152">
    <property type="entry name" value="PTrfase/Anion_transptr"/>
</dbReference>
<dbReference type="Pfam" id="PF00359">
    <property type="entry name" value="PTS_EIIA_2"/>
    <property type="match status" value="1"/>
</dbReference>
<dbReference type="SUPFAM" id="SSF55804">
    <property type="entry name" value="Phoshotransferase/anion transport protein"/>
    <property type="match status" value="1"/>
</dbReference>
<gene>
    <name evidence="2" type="ordered locus">MICA_174</name>
</gene>
<dbReference type="Gene3D" id="3.40.930.10">
    <property type="entry name" value="Mannitol-specific EII, Chain A"/>
    <property type="match status" value="1"/>
</dbReference>
<dbReference type="OrthoDB" id="95460at2"/>
<reference evidence="2 3" key="1">
    <citation type="journal article" date="2011" name="BMC Genomics">
        <title>Genomic insights into an obligate epibiotic bacterial predator: Micavibrio aeruginosavorus ARL-13.</title>
        <authorList>
            <person name="Wang Z."/>
            <person name="Kadouri D."/>
            <person name="Wu M."/>
        </authorList>
    </citation>
    <scope>NUCLEOTIDE SEQUENCE [LARGE SCALE GENOMIC DNA]</scope>
    <source>
        <strain evidence="2 3">ARL-13</strain>
    </source>
</reference>
<dbReference type="GO" id="GO:0016740">
    <property type="term" value="F:transferase activity"/>
    <property type="evidence" value="ECO:0007669"/>
    <property type="project" value="UniProtKB-KW"/>
</dbReference>
<name>G2KP12_MICAA</name>
<evidence type="ECO:0000259" key="1">
    <source>
        <dbReference type="PROSITE" id="PS51094"/>
    </source>
</evidence>
<proteinExistence type="predicted"/>
<sequence>MSDSVFHIDADLVLPLAKLPTRRKIIDRLADLAASPASMEPAAIAARLLQRERQATSGIGGGVAIPHLRLRLLDRPVFVMMTLASPVDFDAVDRQPVDIVAMLLSPESDGPLHLRRLARLSRLLRDDAACAALRRARSESDIRMALNAPMVRTGGMFAA</sequence>
<dbReference type="EMBL" id="CP002382">
    <property type="protein sequence ID" value="AEP08520.1"/>
    <property type="molecule type" value="Genomic_DNA"/>
</dbReference>
<dbReference type="KEGG" id="mai:MICA_174"/>
<dbReference type="HOGENOM" id="CLU_072531_5_2_5"/>
<dbReference type="GO" id="GO:0030295">
    <property type="term" value="F:protein kinase activator activity"/>
    <property type="evidence" value="ECO:0007669"/>
    <property type="project" value="TreeGrafter"/>
</dbReference>
<accession>G2KP12</accession>
<feature type="domain" description="PTS EIIA type-2" evidence="1">
    <location>
        <begin position="6"/>
        <end position="149"/>
    </location>
</feature>
<dbReference type="PANTHER" id="PTHR47738">
    <property type="entry name" value="PTS SYSTEM FRUCTOSE-LIKE EIIA COMPONENT-RELATED"/>
    <property type="match status" value="1"/>
</dbReference>
<dbReference type="Proteomes" id="UP000009286">
    <property type="component" value="Chromosome"/>
</dbReference>
<dbReference type="STRING" id="856793.MICA_174"/>
<keyword evidence="2" id="KW-0808">Transferase</keyword>
<dbReference type="InterPro" id="IPR002178">
    <property type="entry name" value="PTS_EIIA_type-2_dom"/>
</dbReference>
<evidence type="ECO:0000313" key="3">
    <source>
        <dbReference type="Proteomes" id="UP000009286"/>
    </source>
</evidence>
<protein>
    <submittedName>
        <fullName evidence="2">Phosphoenolpyruvate-dependent sugar phosphotransferase system, EIIA 2 family protein</fullName>
    </submittedName>
</protein>
<evidence type="ECO:0000313" key="2">
    <source>
        <dbReference type="EMBL" id="AEP08520.1"/>
    </source>
</evidence>
<dbReference type="RefSeq" id="WP_014101743.1">
    <property type="nucleotide sequence ID" value="NC_016026.1"/>
</dbReference>
<organism evidence="2 3">
    <name type="scientific">Micavibrio aeruginosavorus (strain ARL-13)</name>
    <dbReference type="NCBI Taxonomy" id="856793"/>
    <lineage>
        <taxon>Bacteria</taxon>
        <taxon>Pseudomonadati</taxon>
        <taxon>Bdellovibrionota</taxon>
        <taxon>Bdellovibrionia</taxon>
        <taxon>Bdellovibrionales</taxon>
        <taxon>Pseudobdellovibrionaceae</taxon>
        <taxon>Micavibrio</taxon>
    </lineage>
</organism>
<dbReference type="InterPro" id="IPR051541">
    <property type="entry name" value="PTS_SugarTrans_NitroReg"/>
</dbReference>
<dbReference type="eggNOG" id="COG1762">
    <property type="taxonomic scope" value="Bacteria"/>
</dbReference>
<dbReference type="AlphaFoldDB" id="G2KP12"/>